<dbReference type="Pfam" id="PF03372">
    <property type="entry name" value="Exo_endo_phos"/>
    <property type="match status" value="1"/>
</dbReference>
<dbReference type="InterPro" id="IPR036691">
    <property type="entry name" value="Endo/exonu/phosph_ase_sf"/>
</dbReference>
<evidence type="ECO:0000256" key="2">
    <source>
        <dbReference type="ARBA" id="ARBA00012369"/>
    </source>
</evidence>
<gene>
    <name evidence="5" type="ORF">ANN_25427</name>
</gene>
<dbReference type="InterPro" id="IPR005135">
    <property type="entry name" value="Endo/exonuclease/phosphatase"/>
</dbReference>
<keyword evidence="3" id="KW-1133">Transmembrane helix</keyword>
<dbReference type="SUPFAM" id="SSF56219">
    <property type="entry name" value="DNase I-like"/>
    <property type="match status" value="1"/>
</dbReference>
<dbReference type="PANTHER" id="PTHR16320">
    <property type="entry name" value="SPHINGOMYELINASE FAMILY MEMBER"/>
    <property type="match status" value="1"/>
</dbReference>
<keyword evidence="3" id="KW-0472">Membrane</keyword>
<keyword evidence="3" id="KW-0812">Transmembrane</keyword>
<dbReference type="Gene3D" id="3.60.10.10">
    <property type="entry name" value="Endonuclease/exonuclease/phosphatase"/>
    <property type="match status" value="1"/>
</dbReference>
<comment type="caution">
    <text evidence="5">The sequence shown here is derived from an EMBL/GenBank/DDBJ whole genome shotgun (WGS) entry which is preliminary data.</text>
</comment>
<protein>
    <recommendedName>
        <fullName evidence="2">sphingomyelin phosphodiesterase</fullName>
        <ecNumber evidence="2">3.1.4.12</ecNumber>
    </recommendedName>
</protein>
<comment type="similarity">
    <text evidence="1">Belongs to the neutral sphingomyelinase family.</text>
</comment>
<keyword evidence="6" id="KW-1185">Reference proteome</keyword>
<feature type="domain" description="Endonuclease/exonuclease/phosphatase" evidence="4">
    <location>
        <begin position="173"/>
        <end position="444"/>
    </location>
</feature>
<feature type="transmembrane region" description="Helical" evidence="3">
    <location>
        <begin position="20"/>
        <end position="42"/>
    </location>
</feature>
<feature type="transmembrane region" description="Helical" evidence="3">
    <location>
        <begin position="54"/>
        <end position="82"/>
    </location>
</feature>
<organism evidence="5 6">
    <name type="scientific">Periplaneta americana</name>
    <name type="common">American cockroach</name>
    <name type="synonym">Blatta americana</name>
    <dbReference type="NCBI Taxonomy" id="6978"/>
    <lineage>
        <taxon>Eukaryota</taxon>
        <taxon>Metazoa</taxon>
        <taxon>Ecdysozoa</taxon>
        <taxon>Arthropoda</taxon>
        <taxon>Hexapoda</taxon>
        <taxon>Insecta</taxon>
        <taxon>Pterygota</taxon>
        <taxon>Neoptera</taxon>
        <taxon>Polyneoptera</taxon>
        <taxon>Dictyoptera</taxon>
        <taxon>Blattodea</taxon>
        <taxon>Blattoidea</taxon>
        <taxon>Blattidae</taxon>
        <taxon>Blattinae</taxon>
        <taxon>Periplaneta</taxon>
    </lineage>
</organism>
<dbReference type="EMBL" id="JAJSOF020000038">
    <property type="protein sequence ID" value="KAJ4427774.1"/>
    <property type="molecule type" value="Genomic_DNA"/>
</dbReference>
<sequence>MYVSNRYCSDIAKWCDQLSFLLMNPWLTAFSHFVSCYISTIYEKHHPQHKLVDYFLFGPLYLIVVLLLLPFGVLGIIIWILLCTCIDQEKYTYLYFNENPLENFGNRENESGIYTLASINVLLAPEVVARLNNNKCSYVRTSQIAERILKHTGKPLCNLLNGDCLEIKSKYDSVLSEFPCLDFLCLQEVWERAYALTLIEHLKKEFPYFIYDVGDYSFSKNLCMLGSGLFFASKKPVLDIDFNIFTFRTKHAKYTSQGVLCIKVFLSYDNTGERHVGYIANIHTQAFQGRDAVLSSQLTDVNVFVSLFKEQTAHPLDVIDFDIICGDFNADNMSPGDVEVQQHALFQEYRDICAVDAGQDAEWAIGTELRQSMLYQPDIVDPESFREMLVDDSLRRLYVLDADVLVHSTHLMTSVVHPGPGGYVEPLPHGGRRRVDRILYKGATKEIIGYCFLSALTNLTDHLPVCMTLKPQV</sequence>
<dbReference type="InterPro" id="IPR038772">
    <property type="entry name" value="Sph/SMPD2-like"/>
</dbReference>
<reference evidence="5 6" key="1">
    <citation type="journal article" date="2022" name="Allergy">
        <title>Genome assembly and annotation of Periplaneta americana reveal a comprehensive cockroach allergen profile.</title>
        <authorList>
            <person name="Wang L."/>
            <person name="Xiong Q."/>
            <person name="Saelim N."/>
            <person name="Wang L."/>
            <person name="Nong W."/>
            <person name="Wan A.T."/>
            <person name="Shi M."/>
            <person name="Liu X."/>
            <person name="Cao Q."/>
            <person name="Hui J.H.L."/>
            <person name="Sookrung N."/>
            <person name="Leung T.F."/>
            <person name="Tungtrongchitr A."/>
            <person name="Tsui S.K.W."/>
        </authorList>
    </citation>
    <scope>NUCLEOTIDE SEQUENCE [LARGE SCALE GENOMIC DNA]</scope>
    <source>
        <strain evidence="5">PWHHKU_190912</strain>
    </source>
</reference>
<evidence type="ECO:0000313" key="6">
    <source>
        <dbReference type="Proteomes" id="UP001148838"/>
    </source>
</evidence>
<dbReference type="PANTHER" id="PTHR16320:SF1">
    <property type="entry name" value="SPHINGOMYELINASE DDB_G0288017"/>
    <property type="match status" value="1"/>
</dbReference>
<evidence type="ECO:0000259" key="4">
    <source>
        <dbReference type="Pfam" id="PF03372"/>
    </source>
</evidence>
<evidence type="ECO:0000256" key="1">
    <source>
        <dbReference type="ARBA" id="ARBA00006335"/>
    </source>
</evidence>
<evidence type="ECO:0000313" key="5">
    <source>
        <dbReference type="EMBL" id="KAJ4427774.1"/>
    </source>
</evidence>
<accession>A0ABQ8S1I9</accession>
<proteinExistence type="inferred from homology"/>
<evidence type="ECO:0000256" key="3">
    <source>
        <dbReference type="SAM" id="Phobius"/>
    </source>
</evidence>
<dbReference type="EC" id="3.1.4.12" evidence="2"/>
<dbReference type="Proteomes" id="UP001148838">
    <property type="component" value="Unassembled WGS sequence"/>
</dbReference>
<name>A0ABQ8S1I9_PERAM</name>